<dbReference type="AlphaFoldDB" id="A0A8C8W7M4"/>
<reference evidence="1 2" key="1">
    <citation type="submission" date="2018-10" db="EMBL/GenBank/DDBJ databases">
        <title>Improved assembly of the deer mouse Peromyscus maniculatus genome.</title>
        <authorList>
            <person name="Lassance J.-M."/>
            <person name="Hoekstra H.E."/>
        </authorList>
    </citation>
    <scope>NUCLEOTIDE SEQUENCE [LARGE SCALE GENOMIC DNA]</scope>
</reference>
<evidence type="ECO:0000313" key="1">
    <source>
        <dbReference type="Ensembl" id="ENSPEMP00000036870.1"/>
    </source>
</evidence>
<dbReference type="Proteomes" id="UP000694547">
    <property type="component" value="Chromosome 23"/>
</dbReference>
<proteinExistence type="predicted"/>
<keyword evidence="2" id="KW-1185">Reference proteome</keyword>
<evidence type="ECO:0000313" key="2">
    <source>
        <dbReference type="Proteomes" id="UP000694547"/>
    </source>
</evidence>
<reference evidence="1" key="2">
    <citation type="submission" date="2025-08" db="UniProtKB">
        <authorList>
            <consortium name="Ensembl"/>
        </authorList>
    </citation>
    <scope>IDENTIFICATION</scope>
</reference>
<accession>A0A8C8W7M4</accession>
<sequence length="119" mass="12727">LGEVLHLMLTTLETGTVPFSNPQKSPSEHTHLHEQTVARLSGFKATKLPTPGEFRWTIYQLAALILKQTQENNGSFALKMSRFLLVSCGGDSLGGCLPLSALQEGSCCRGRGSSNIGPG</sequence>
<organism evidence="1 2">
    <name type="scientific">Peromyscus maniculatus bairdii</name>
    <name type="common">Prairie deer mouse</name>
    <dbReference type="NCBI Taxonomy" id="230844"/>
    <lineage>
        <taxon>Eukaryota</taxon>
        <taxon>Metazoa</taxon>
        <taxon>Chordata</taxon>
        <taxon>Craniata</taxon>
        <taxon>Vertebrata</taxon>
        <taxon>Euteleostomi</taxon>
        <taxon>Mammalia</taxon>
        <taxon>Eutheria</taxon>
        <taxon>Euarchontoglires</taxon>
        <taxon>Glires</taxon>
        <taxon>Rodentia</taxon>
        <taxon>Myomorpha</taxon>
        <taxon>Muroidea</taxon>
        <taxon>Cricetidae</taxon>
        <taxon>Neotominae</taxon>
        <taxon>Peromyscus</taxon>
    </lineage>
</organism>
<dbReference type="Ensembl" id="ENSPEMT00000036942.1">
    <property type="protein sequence ID" value="ENSPEMP00000036870.1"/>
    <property type="gene ID" value="ENSPEMG00000024650.1"/>
</dbReference>
<name>A0A8C8W7M4_PERMB</name>
<reference evidence="1" key="3">
    <citation type="submission" date="2025-09" db="UniProtKB">
        <authorList>
            <consortium name="Ensembl"/>
        </authorList>
    </citation>
    <scope>IDENTIFICATION</scope>
</reference>
<protein>
    <submittedName>
        <fullName evidence="1">Uncharacterized protein</fullName>
    </submittedName>
</protein>